<dbReference type="InterPro" id="IPR013783">
    <property type="entry name" value="Ig-like_fold"/>
</dbReference>
<dbReference type="Pfam" id="PF00933">
    <property type="entry name" value="Glyco_hydro_3"/>
    <property type="match status" value="1"/>
</dbReference>
<name>A0A501WZC6_9RHOB</name>
<dbReference type="Pfam" id="PF01915">
    <property type="entry name" value="Glyco_hydro_3_C"/>
    <property type="match status" value="1"/>
</dbReference>
<evidence type="ECO:0000256" key="1">
    <source>
        <dbReference type="ARBA" id="ARBA00005336"/>
    </source>
</evidence>
<reference evidence="6 7" key="1">
    <citation type="submission" date="2019-06" db="EMBL/GenBank/DDBJ databases">
        <title>A novel bacterium of genus Amaricoccus, isolated from marine sediment.</title>
        <authorList>
            <person name="Huang H."/>
            <person name="Mo K."/>
            <person name="Hu Y."/>
        </authorList>
    </citation>
    <scope>NUCLEOTIDE SEQUENCE [LARGE SCALE GENOMIC DNA]</scope>
    <source>
        <strain evidence="6 7">HB172011</strain>
    </source>
</reference>
<dbReference type="Gene3D" id="3.40.50.1700">
    <property type="entry name" value="Glycoside hydrolase family 3 C-terminal domain"/>
    <property type="match status" value="1"/>
</dbReference>
<dbReference type="OrthoDB" id="9781691at2"/>
<dbReference type="GO" id="GO:0031222">
    <property type="term" value="P:arabinan catabolic process"/>
    <property type="evidence" value="ECO:0007669"/>
    <property type="project" value="TreeGrafter"/>
</dbReference>
<dbReference type="GO" id="GO:0046556">
    <property type="term" value="F:alpha-L-arabinofuranosidase activity"/>
    <property type="evidence" value="ECO:0007669"/>
    <property type="project" value="TreeGrafter"/>
</dbReference>
<dbReference type="PANTHER" id="PTHR42721:SF3">
    <property type="entry name" value="BETA-D-XYLOSIDASE 5-RELATED"/>
    <property type="match status" value="1"/>
</dbReference>
<evidence type="ECO:0000259" key="4">
    <source>
        <dbReference type="Pfam" id="PF00933"/>
    </source>
</evidence>
<proteinExistence type="inferred from homology"/>
<keyword evidence="7" id="KW-1185">Reference proteome</keyword>
<accession>A0A501WZC6</accession>
<dbReference type="Gene3D" id="3.20.20.300">
    <property type="entry name" value="Glycoside hydrolase, family 3, N-terminal domain"/>
    <property type="match status" value="1"/>
</dbReference>
<evidence type="ECO:0008006" key="8">
    <source>
        <dbReference type="Google" id="ProtNLM"/>
    </source>
</evidence>
<gene>
    <name evidence="6" type="ORF">FJM51_09410</name>
</gene>
<dbReference type="Gene3D" id="2.60.40.10">
    <property type="entry name" value="Immunoglobulins"/>
    <property type="match status" value="1"/>
</dbReference>
<sequence length="831" mass="90041">MGEVPEIAQRRALRQVEQRRVAGLGGAKGSGPGVTHAALLPPFPGHSRKGRGRAEGCCRLAIREYRRARIRRRAASMTPRTSPRPAHVTERAWTLAGAMTLRQLAGQLNSIDPGRYRQLAGEDIARAVARGEVGGSGLVGDRLRELQGIAVANGHPPLLIKDDGRRGFYLVGPFPLYCFDMDLVRRAHEQAAIDANKAGARLIRLTCDYAFAQHQGRTQEGGVISCPRFMSEVTRASTEGLVAEGRVAVVLKHLGPYQYTAGPDYTALPISRAEFLETVLPRYAGGFEAGAHGVMMSFVALDGVPAHADPFLRDLAKTKAGPGAIIEADYDAIYEIHGGFGYAASPREAAFRAFREGGVHIDLCSLLYLTHLPDLVEEGRLSEEELRVRAAELLTLKDRIGLLDDPWLGTGPERETALLAGSTRAYRDLAAGSVVMLRPARPDPATLPIPSSARLSVIGPLADQDPEDWLGAYSSHANHHLERVVTPLAGLRKHWPGAAYARGCDYDRDPGRPAAEEEREIAAAAALARGASHVVLFLGEPHEWSGESAALADPRLPCLQRRLVERVRKANPEAKLIVFVTAGRALHIPREIEAAADALFWTAHLGTFAGDAIADILAGLREPTGRLSHGLPIGDGITSGLDRRAERIGRPPVPVVEGSASRRQRDHWCAYYLGLGARWPSAYHFGEGYSHTSFALSDWALDGDRLSASAAAPLVARVRVTNTGERAGTETVHLYYQDMVCEERVPRLLDRLGHRQVRLDPGASAVLSFAVTPEMLARPGRDPEAGARVWPDRDPAANPDRLFLVQHEGQALEAIARFGDAPCALPFLLTD</sequence>
<feature type="domain" description="Glycoside hydrolase family 3 N-terminal" evidence="4">
    <location>
        <begin position="214"/>
        <end position="395"/>
    </location>
</feature>
<dbReference type="GO" id="GO:0045493">
    <property type="term" value="P:xylan catabolic process"/>
    <property type="evidence" value="ECO:0007669"/>
    <property type="project" value="InterPro"/>
</dbReference>
<dbReference type="GO" id="GO:0009044">
    <property type="term" value="F:xylan 1,4-beta-xylosidase activity"/>
    <property type="evidence" value="ECO:0007669"/>
    <property type="project" value="InterPro"/>
</dbReference>
<dbReference type="Proteomes" id="UP000319255">
    <property type="component" value="Unassembled WGS sequence"/>
</dbReference>
<dbReference type="SUPFAM" id="SSF52279">
    <property type="entry name" value="Beta-D-glucan exohydrolase, C-terminal domain"/>
    <property type="match status" value="1"/>
</dbReference>
<organism evidence="6 7">
    <name type="scientific">Amaricoccus solimangrovi</name>
    <dbReference type="NCBI Taxonomy" id="2589815"/>
    <lineage>
        <taxon>Bacteria</taxon>
        <taxon>Pseudomonadati</taxon>
        <taxon>Pseudomonadota</taxon>
        <taxon>Alphaproteobacteria</taxon>
        <taxon>Rhodobacterales</taxon>
        <taxon>Paracoccaceae</taxon>
        <taxon>Amaricoccus</taxon>
    </lineage>
</organism>
<dbReference type="InterPro" id="IPR036881">
    <property type="entry name" value="Glyco_hydro_3_C_sf"/>
</dbReference>
<evidence type="ECO:0000259" key="5">
    <source>
        <dbReference type="Pfam" id="PF01915"/>
    </source>
</evidence>
<dbReference type="AlphaFoldDB" id="A0A501WZC6"/>
<evidence type="ECO:0000256" key="3">
    <source>
        <dbReference type="ARBA" id="ARBA00022801"/>
    </source>
</evidence>
<keyword evidence="3" id="KW-0378">Hydrolase</keyword>
<keyword evidence="2" id="KW-0732">Signal</keyword>
<dbReference type="InterPro" id="IPR044993">
    <property type="entry name" value="BXL"/>
</dbReference>
<feature type="domain" description="Glycoside hydrolase family 3 C-terminal" evidence="5">
    <location>
        <begin position="445"/>
        <end position="632"/>
    </location>
</feature>
<evidence type="ECO:0000256" key="2">
    <source>
        <dbReference type="ARBA" id="ARBA00022729"/>
    </source>
</evidence>
<dbReference type="InterPro" id="IPR036962">
    <property type="entry name" value="Glyco_hydro_3_N_sf"/>
</dbReference>
<dbReference type="InterPro" id="IPR017853">
    <property type="entry name" value="GH"/>
</dbReference>
<dbReference type="SUPFAM" id="SSF51445">
    <property type="entry name" value="(Trans)glycosidases"/>
    <property type="match status" value="1"/>
</dbReference>
<dbReference type="InterPro" id="IPR001764">
    <property type="entry name" value="Glyco_hydro_3_N"/>
</dbReference>
<comment type="caution">
    <text evidence="6">The sequence shown here is derived from an EMBL/GenBank/DDBJ whole genome shotgun (WGS) entry which is preliminary data.</text>
</comment>
<dbReference type="InterPro" id="IPR002772">
    <property type="entry name" value="Glyco_hydro_3_C"/>
</dbReference>
<evidence type="ECO:0000313" key="6">
    <source>
        <dbReference type="EMBL" id="TPE51446.1"/>
    </source>
</evidence>
<evidence type="ECO:0000313" key="7">
    <source>
        <dbReference type="Proteomes" id="UP000319255"/>
    </source>
</evidence>
<protein>
    <recommendedName>
        <fullName evidence="8">Fibronectin type III-like domain-containing protein</fullName>
    </recommendedName>
</protein>
<dbReference type="EMBL" id="VFRP01000007">
    <property type="protein sequence ID" value="TPE51446.1"/>
    <property type="molecule type" value="Genomic_DNA"/>
</dbReference>
<comment type="similarity">
    <text evidence="1">Belongs to the glycosyl hydrolase 3 family.</text>
</comment>
<dbReference type="PANTHER" id="PTHR42721">
    <property type="entry name" value="SUGAR HYDROLASE-RELATED"/>
    <property type="match status" value="1"/>
</dbReference>